<dbReference type="PANTHER" id="PTHR31601">
    <property type="entry name" value="28S RIBOSOMAL PROTEIN S36, MITOCHONDRIAL"/>
    <property type="match status" value="1"/>
</dbReference>
<sequence>MCQIVINWERYHKATEAVHRRSEAVRAHVPLIKFPSRLTAEVPNATTAAPSPLIQTIPTTANELFQPQTSTQKSGIPKWKADEQPVGKTPRGSGIDFKDMPAKYKRRPIDEEEIAYILRGGPE</sequence>
<dbReference type="GO" id="GO:0005739">
    <property type="term" value="C:mitochondrion"/>
    <property type="evidence" value="ECO:0007669"/>
    <property type="project" value="UniProtKB-SubCell"/>
</dbReference>
<evidence type="ECO:0008006" key="8">
    <source>
        <dbReference type="Google" id="ProtNLM"/>
    </source>
</evidence>
<dbReference type="Proteomes" id="UP000014760">
    <property type="component" value="Unassembled WGS sequence"/>
</dbReference>
<protein>
    <recommendedName>
        <fullName evidence="8">28S ribosomal protein S36, mitochondrial</fullName>
    </recommendedName>
</protein>
<reference evidence="5 7" key="2">
    <citation type="journal article" date="2013" name="Nature">
        <title>Insights into bilaterian evolution from three spiralian genomes.</title>
        <authorList>
            <person name="Simakov O."/>
            <person name="Marletaz F."/>
            <person name="Cho S.J."/>
            <person name="Edsinger-Gonzales E."/>
            <person name="Havlak P."/>
            <person name="Hellsten U."/>
            <person name="Kuo D.H."/>
            <person name="Larsson T."/>
            <person name="Lv J."/>
            <person name="Arendt D."/>
            <person name="Savage R."/>
            <person name="Osoegawa K."/>
            <person name="de Jong P."/>
            <person name="Grimwood J."/>
            <person name="Chapman J.A."/>
            <person name="Shapiro H."/>
            <person name="Aerts A."/>
            <person name="Otillar R.P."/>
            <person name="Terry A.Y."/>
            <person name="Boore J.L."/>
            <person name="Grigoriev I.V."/>
            <person name="Lindberg D.R."/>
            <person name="Seaver E.C."/>
            <person name="Weisblat D.A."/>
            <person name="Putnam N.H."/>
            <person name="Rokhsar D.S."/>
        </authorList>
    </citation>
    <scope>NUCLEOTIDE SEQUENCE</scope>
    <source>
        <strain evidence="5 7">I ESC-2004</strain>
    </source>
</reference>
<comment type="subcellular location">
    <subcellularLocation>
        <location evidence="1">Mitochondrion</location>
    </subcellularLocation>
</comment>
<keyword evidence="2" id="KW-0496">Mitochondrion</keyword>
<evidence type="ECO:0000256" key="3">
    <source>
        <dbReference type="ARBA" id="ARBA00043970"/>
    </source>
</evidence>
<dbReference type="GO" id="GO:0006103">
    <property type="term" value="P:2-oxoglutarate metabolic process"/>
    <property type="evidence" value="ECO:0007669"/>
    <property type="project" value="InterPro"/>
</dbReference>
<keyword evidence="7" id="KW-1185">Reference proteome</keyword>
<dbReference type="GO" id="GO:0004591">
    <property type="term" value="F:oxoglutarate dehydrogenase (succinyl-transferring) activity"/>
    <property type="evidence" value="ECO:0007669"/>
    <property type="project" value="TreeGrafter"/>
</dbReference>
<dbReference type="AlphaFoldDB" id="R7T8B3"/>
<dbReference type="InterPro" id="IPR020373">
    <property type="entry name" value="Kgd4/YMR-31"/>
</dbReference>
<gene>
    <name evidence="5" type="ORF">CAPTEDRAFT_221898</name>
</gene>
<accession>R7T8B3</accession>
<evidence type="ECO:0000313" key="5">
    <source>
        <dbReference type="EMBL" id="ELT87219.1"/>
    </source>
</evidence>
<dbReference type="PANTHER" id="PTHR31601:SF2">
    <property type="entry name" value="ALPHA-KETOGLUTARATE DEHYDROGENASE COMPONENT 4"/>
    <property type="match status" value="1"/>
</dbReference>
<dbReference type="HOGENOM" id="CLU_2017393_0_0_1"/>
<dbReference type="OMA" id="MSQHSKG"/>
<reference evidence="7" key="1">
    <citation type="submission" date="2012-12" db="EMBL/GenBank/DDBJ databases">
        <authorList>
            <person name="Hellsten U."/>
            <person name="Grimwood J."/>
            <person name="Chapman J.A."/>
            <person name="Shapiro H."/>
            <person name="Aerts A."/>
            <person name="Otillar R.P."/>
            <person name="Terry A.Y."/>
            <person name="Boore J.L."/>
            <person name="Simakov O."/>
            <person name="Marletaz F."/>
            <person name="Cho S.-J."/>
            <person name="Edsinger-Gonzales E."/>
            <person name="Havlak P."/>
            <person name="Kuo D.-H."/>
            <person name="Larsson T."/>
            <person name="Lv J."/>
            <person name="Arendt D."/>
            <person name="Savage R."/>
            <person name="Osoegawa K."/>
            <person name="de Jong P."/>
            <person name="Lindberg D.R."/>
            <person name="Seaver E.C."/>
            <person name="Weisblat D.A."/>
            <person name="Putnam N.H."/>
            <person name="Grigoriev I.V."/>
            <person name="Rokhsar D.S."/>
        </authorList>
    </citation>
    <scope>NUCLEOTIDE SEQUENCE</scope>
    <source>
        <strain evidence="7">I ESC-2004</strain>
    </source>
</reference>
<dbReference type="OrthoDB" id="2116030at2759"/>
<evidence type="ECO:0000313" key="6">
    <source>
        <dbReference type="EnsemblMetazoa" id="CapteP221898"/>
    </source>
</evidence>
<dbReference type="EMBL" id="AMQN01003671">
    <property type="status" value="NOT_ANNOTATED_CDS"/>
    <property type="molecule type" value="Genomic_DNA"/>
</dbReference>
<reference evidence="6" key="3">
    <citation type="submission" date="2015-06" db="UniProtKB">
        <authorList>
            <consortium name="EnsemblMetazoa"/>
        </authorList>
    </citation>
    <scope>IDENTIFICATION</scope>
</reference>
<dbReference type="Pfam" id="PF10937">
    <property type="entry name" value="Kgd4-YMR31"/>
    <property type="match status" value="1"/>
</dbReference>
<name>R7T8B3_CAPTE</name>
<comment type="similarity">
    <text evidence="3">Belongs to the alpha-ketoglutarate dehydrogenase component 4 family.</text>
</comment>
<organism evidence="5">
    <name type="scientific">Capitella teleta</name>
    <name type="common">Polychaete worm</name>
    <dbReference type="NCBI Taxonomy" id="283909"/>
    <lineage>
        <taxon>Eukaryota</taxon>
        <taxon>Metazoa</taxon>
        <taxon>Spiralia</taxon>
        <taxon>Lophotrochozoa</taxon>
        <taxon>Annelida</taxon>
        <taxon>Polychaeta</taxon>
        <taxon>Sedentaria</taxon>
        <taxon>Scolecida</taxon>
        <taxon>Capitellidae</taxon>
        <taxon>Capitella</taxon>
    </lineage>
</organism>
<dbReference type="EnsemblMetazoa" id="CapteT221898">
    <property type="protein sequence ID" value="CapteP221898"/>
    <property type="gene ID" value="CapteG221898"/>
</dbReference>
<dbReference type="EMBL" id="KB312450">
    <property type="protein sequence ID" value="ELT87219.1"/>
    <property type="molecule type" value="Genomic_DNA"/>
</dbReference>
<proteinExistence type="inferred from homology"/>
<feature type="region of interest" description="Disordered" evidence="4">
    <location>
        <begin position="67"/>
        <end position="104"/>
    </location>
</feature>
<evidence type="ECO:0000256" key="2">
    <source>
        <dbReference type="ARBA" id="ARBA00023128"/>
    </source>
</evidence>
<evidence type="ECO:0000313" key="7">
    <source>
        <dbReference type="Proteomes" id="UP000014760"/>
    </source>
</evidence>
<evidence type="ECO:0000256" key="4">
    <source>
        <dbReference type="SAM" id="MobiDB-lite"/>
    </source>
</evidence>
<evidence type="ECO:0000256" key="1">
    <source>
        <dbReference type="ARBA" id="ARBA00004173"/>
    </source>
</evidence>